<accession>A0ABW5DRL1</accession>
<dbReference type="Pfam" id="PF00583">
    <property type="entry name" value="Acetyltransf_1"/>
    <property type="match status" value="1"/>
</dbReference>
<dbReference type="GO" id="GO:0016746">
    <property type="term" value="F:acyltransferase activity"/>
    <property type="evidence" value="ECO:0007669"/>
    <property type="project" value="UniProtKB-KW"/>
</dbReference>
<evidence type="ECO:0000313" key="4">
    <source>
        <dbReference type="EMBL" id="MFD2263768.1"/>
    </source>
</evidence>
<reference evidence="5" key="1">
    <citation type="journal article" date="2019" name="Int. J. Syst. Evol. Microbiol.">
        <title>The Global Catalogue of Microorganisms (GCM) 10K type strain sequencing project: providing services to taxonomists for standard genome sequencing and annotation.</title>
        <authorList>
            <consortium name="The Broad Institute Genomics Platform"/>
            <consortium name="The Broad Institute Genome Sequencing Center for Infectious Disease"/>
            <person name="Wu L."/>
            <person name="Ma J."/>
        </authorList>
    </citation>
    <scope>NUCLEOTIDE SEQUENCE [LARGE SCALE GENOMIC DNA]</scope>
    <source>
        <strain evidence="5">CGMCC 1.19062</strain>
    </source>
</reference>
<dbReference type="InterPro" id="IPR016181">
    <property type="entry name" value="Acyl_CoA_acyltransferase"/>
</dbReference>
<keyword evidence="5" id="KW-1185">Reference proteome</keyword>
<dbReference type="Proteomes" id="UP001597295">
    <property type="component" value="Unassembled WGS sequence"/>
</dbReference>
<dbReference type="InterPro" id="IPR000182">
    <property type="entry name" value="GNAT_dom"/>
</dbReference>
<dbReference type="EC" id="2.3.1.-" evidence="4"/>
<gene>
    <name evidence="4" type="ORF">ACFSM5_12780</name>
</gene>
<name>A0ABW5DRL1_9PROT</name>
<protein>
    <submittedName>
        <fullName evidence="4">GNAT family N-acetyltransferase</fullName>
        <ecNumber evidence="4">2.3.1.-</ecNumber>
    </submittedName>
</protein>
<keyword evidence="1 4" id="KW-0808">Transferase</keyword>
<evidence type="ECO:0000256" key="2">
    <source>
        <dbReference type="ARBA" id="ARBA00023315"/>
    </source>
</evidence>
<organism evidence="4 5">
    <name type="scientific">Lacibacterium aquatile</name>
    <dbReference type="NCBI Taxonomy" id="1168082"/>
    <lineage>
        <taxon>Bacteria</taxon>
        <taxon>Pseudomonadati</taxon>
        <taxon>Pseudomonadota</taxon>
        <taxon>Alphaproteobacteria</taxon>
        <taxon>Rhodospirillales</taxon>
        <taxon>Rhodospirillaceae</taxon>
    </lineage>
</organism>
<dbReference type="SUPFAM" id="SSF55729">
    <property type="entry name" value="Acyl-CoA N-acyltransferases (Nat)"/>
    <property type="match status" value="1"/>
</dbReference>
<dbReference type="CDD" id="cd04301">
    <property type="entry name" value="NAT_SF"/>
    <property type="match status" value="1"/>
</dbReference>
<proteinExistence type="predicted"/>
<dbReference type="InterPro" id="IPR050680">
    <property type="entry name" value="YpeA/RimI_acetyltransf"/>
</dbReference>
<feature type="domain" description="N-acetyltransferase" evidence="3">
    <location>
        <begin position="5"/>
        <end position="139"/>
    </location>
</feature>
<dbReference type="PANTHER" id="PTHR43420">
    <property type="entry name" value="ACETYLTRANSFERASE"/>
    <property type="match status" value="1"/>
</dbReference>
<keyword evidence="2 4" id="KW-0012">Acyltransferase</keyword>
<evidence type="ECO:0000256" key="1">
    <source>
        <dbReference type="ARBA" id="ARBA00022679"/>
    </source>
</evidence>
<dbReference type="PROSITE" id="PS51186">
    <property type="entry name" value="GNAT"/>
    <property type="match status" value="1"/>
</dbReference>
<sequence length="139" mass="15548">MTASVALETAPQKADYDVILNGLRAFNRSLVGPYTVEPIAALIKNEAGDTIGGAHGYTLLGWLFVEIFFVPEELRGQGMGRKVLTEIEEGARARGCHSAWLDTYNPDAKQLYEKLGYREFGALDPFYDGRGRFWMQKKL</sequence>
<dbReference type="Gene3D" id="3.40.630.30">
    <property type="match status" value="1"/>
</dbReference>
<evidence type="ECO:0000313" key="5">
    <source>
        <dbReference type="Proteomes" id="UP001597295"/>
    </source>
</evidence>
<comment type="caution">
    <text evidence="4">The sequence shown here is derived from an EMBL/GenBank/DDBJ whole genome shotgun (WGS) entry which is preliminary data.</text>
</comment>
<dbReference type="RefSeq" id="WP_379876813.1">
    <property type="nucleotide sequence ID" value="NZ_JBHUIP010000012.1"/>
</dbReference>
<dbReference type="EMBL" id="JBHUIP010000012">
    <property type="protein sequence ID" value="MFD2263768.1"/>
    <property type="molecule type" value="Genomic_DNA"/>
</dbReference>
<evidence type="ECO:0000259" key="3">
    <source>
        <dbReference type="PROSITE" id="PS51186"/>
    </source>
</evidence>